<feature type="compositionally biased region" description="Polar residues" evidence="1">
    <location>
        <begin position="34"/>
        <end position="50"/>
    </location>
</feature>
<keyword evidence="3" id="KW-1185">Reference proteome</keyword>
<feature type="region of interest" description="Disordered" evidence="1">
    <location>
        <begin position="94"/>
        <end position="127"/>
    </location>
</feature>
<proteinExistence type="predicted"/>
<dbReference type="EMBL" id="NAJN01001278">
    <property type="protein sequence ID" value="TKA64340.1"/>
    <property type="molecule type" value="Genomic_DNA"/>
</dbReference>
<evidence type="ECO:0000313" key="3">
    <source>
        <dbReference type="Proteomes" id="UP000308768"/>
    </source>
</evidence>
<evidence type="ECO:0000256" key="1">
    <source>
        <dbReference type="SAM" id="MobiDB-lite"/>
    </source>
</evidence>
<organism evidence="2 3">
    <name type="scientific">Cryomyces minteri</name>
    <dbReference type="NCBI Taxonomy" id="331657"/>
    <lineage>
        <taxon>Eukaryota</taxon>
        <taxon>Fungi</taxon>
        <taxon>Dikarya</taxon>
        <taxon>Ascomycota</taxon>
        <taxon>Pezizomycotina</taxon>
        <taxon>Dothideomycetes</taxon>
        <taxon>Dothideomycetes incertae sedis</taxon>
        <taxon>Cryomyces</taxon>
    </lineage>
</organism>
<accession>A0A4U0WME3</accession>
<comment type="caution">
    <text evidence="2">The sequence shown here is derived from an EMBL/GenBank/DDBJ whole genome shotgun (WGS) entry which is preliminary data.</text>
</comment>
<dbReference type="OrthoDB" id="5404004at2759"/>
<dbReference type="Proteomes" id="UP000308768">
    <property type="component" value="Unassembled WGS sequence"/>
</dbReference>
<dbReference type="AlphaFoldDB" id="A0A4U0WME3"/>
<reference evidence="2 3" key="1">
    <citation type="submission" date="2017-03" db="EMBL/GenBank/DDBJ databases">
        <title>Genomes of endolithic fungi from Antarctica.</title>
        <authorList>
            <person name="Coleine C."/>
            <person name="Masonjones S."/>
            <person name="Stajich J.E."/>
        </authorList>
    </citation>
    <scope>NUCLEOTIDE SEQUENCE [LARGE SCALE GENOMIC DNA]</scope>
    <source>
        <strain evidence="2 3">CCFEE 5187</strain>
    </source>
</reference>
<protein>
    <submittedName>
        <fullName evidence="2">Uncharacterized protein</fullName>
    </submittedName>
</protein>
<name>A0A4U0WME3_9PEZI</name>
<evidence type="ECO:0000313" key="2">
    <source>
        <dbReference type="EMBL" id="TKA64340.1"/>
    </source>
</evidence>
<feature type="region of interest" description="Disordered" evidence="1">
    <location>
        <begin position="1"/>
        <end position="82"/>
    </location>
</feature>
<sequence length="182" mass="20032">MHRPPNGAAAMADHINAPDGATQQRWVTSAPPAKSSTFSLFPRSEPTTSARVEGPVLVPPLPSSRFSEKALPLTPTHSDRTSFSEEEIALVSHGLGPSIPQVEEPPWEMITTRGTPPQRAVPSTEEQEEIMKHFEQVSVARKISLSRAKSKSLRRVESKQPVTPMLVELEHRRSTMVTIENA</sequence>
<gene>
    <name evidence="2" type="ORF">B0A49_06440</name>
</gene>